<protein>
    <recommendedName>
        <fullName evidence="5">ATP-grasp domain-containing protein</fullName>
    </recommendedName>
</protein>
<dbReference type="PANTHER" id="PTHR43585:SF2">
    <property type="entry name" value="ATP-GRASP ENZYME FSQD"/>
    <property type="match status" value="1"/>
</dbReference>
<accession>A0A951Q5B2</accession>
<proteinExistence type="predicted"/>
<evidence type="ECO:0000256" key="2">
    <source>
        <dbReference type="ARBA" id="ARBA00022741"/>
    </source>
</evidence>
<dbReference type="Gene3D" id="3.40.50.20">
    <property type="match status" value="1"/>
</dbReference>
<dbReference type="PANTHER" id="PTHR43585">
    <property type="entry name" value="FUMIPYRROLE BIOSYNTHESIS PROTEIN C"/>
    <property type="match status" value="1"/>
</dbReference>
<dbReference type="SUPFAM" id="SSF56059">
    <property type="entry name" value="Glutathione synthetase ATP-binding domain-like"/>
    <property type="match status" value="1"/>
</dbReference>
<feature type="domain" description="ATP-grasp" evidence="5">
    <location>
        <begin position="112"/>
        <end position="305"/>
    </location>
</feature>
<dbReference type="GO" id="GO:0005524">
    <property type="term" value="F:ATP binding"/>
    <property type="evidence" value="ECO:0007669"/>
    <property type="project" value="UniProtKB-UniRule"/>
</dbReference>
<dbReference type="Gene3D" id="3.30.470.20">
    <property type="entry name" value="ATP-grasp fold, B domain"/>
    <property type="match status" value="1"/>
</dbReference>
<name>A0A951Q5B2_9NOST</name>
<dbReference type="EMBL" id="JAHHHN010000043">
    <property type="protein sequence ID" value="MBW4565631.1"/>
    <property type="molecule type" value="Genomic_DNA"/>
</dbReference>
<comment type="caution">
    <text evidence="6">The sequence shown here is derived from an EMBL/GenBank/DDBJ whole genome shotgun (WGS) entry which is preliminary data.</text>
</comment>
<keyword evidence="2 4" id="KW-0547">Nucleotide-binding</keyword>
<organism evidence="6 7">
    <name type="scientific">Mojavia pulchra JT2-VF2</name>
    <dbReference type="NCBI Taxonomy" id="287848"/>
    <lineage>
        <taxon>Bacteria</taxon>
        <taxon>Bacillati</taxon>
        <taxon>Cyanobacteriota</taxon>
        <taxon>Cyanophyceae</taxon>
        <taxon>Nostocales</taxon>
        <taxon>Nostocaceae</taxon>
    </lineage>
</organism>
<dbReference type="AlphaFoldDB" id="A0A951Q5B2"/>
<dbReference type="Proteomes" id="UP000715781">
    <property type="component" value="Unassembled WGS sequence"/>
</dbReference>
<evidence type="ECO:0000313" key="7">
    <source>
        <dbReference type="Proteomes" id="UP000715781"/>
    </source>
</evidence>
<reference evidence="6" key="1">
    <citation type="submission" date="2021-05" db="EMBL/GenBank/DDBJ databases">
        <authorList>
            <person name="Pietrasiak N."/>
            <person name="Ward R."/>
            <person name="Stajich J.E."/>
            <person name="Kurbessoian T."/>
        </authorList>
    </citation>
    <scope>NUCLEOTIDE SEQUENCE</scope>
    <source>
        <strain evidence="6">JT2-VF2</strain>
    </source>
</reference>
<dbReference type="GO" id="GO:0046872">
    <property type="term" value="F:metal ion binding"/>
    <property type="evidence" value="ECO:0007669"/>
    <property type="project" value="InterPro"/>
</dbReference>
<sequence length="407" mass="45552">MKILILHRIPYHKIDYHRGIDHNLHEITYVGTEKALSNIPEFLNCKKLIRPGVTKTADEVIELIEQQQLQFEQVISLSEYELLDAAKIREHFGIPGSTLAQVEKVRNKVIMKAIVGAAGIRVPEFLPLSQLEQLPKWEGQVVVKPVDGASSENVKVFASIHSLLLALQLQNTGIDLLDRDNPDLAQFEVEEFIQGAIVHFDGLVQNGEVKVVLGSQYVGDCLGYANGQPLGSVQIDISDEDKVWIGRVLSAVELNNGSFHLEAIANKKGLVFLEVANRVGGADVVDTFNLATNIHLPSAELKIWLGEELEFPETTNRANKFGWYVFPGHHYQADYCRISGHERFRNHPYIVRWNQLSTEQKLPQHITYQAIEIPLAGVIGSDSSESLQSFLQELFAQVNIEPIKSSV</sequence>
<reference evidence="6" key="2">
    <citation type="journal article" date="2022" name="Microbiol. Resour. Announc.">
        <title>Metagenome Sequencing to Explore Phylogenomics of Terrestrial Cyanobacteria.</title>
        <authorList>
            <person name="Ward R.D."/>
            <person name="Stajich J.E."/>
            <person name="Johansen J.R."/>
            <person name="Huntemann M."/>
            <person name="Clum A."/>
            <person name="Foster B."/>
            <person name="Foster B."/>
            <person name="Roux S."/>
            <person name="Palaniappan K."/>
            <person name="Varghese N."/>
            <person name="Mukherjee S."/>
            <person name="Reddy T.B.K."/>
            <person name="Daum C."/>
            <person name="Copeland A."/>
            <person name="Chen I.A."/>
            <person name="Ivanova N.N."/>
            <person name="Kyrpides N.C."/>
            <person name="Shapiro N."/>
            <person name="Eloe-Fadrosh E.A."/>
            <person name="Pietrasiak N."/>
        </authorList>
    </citation>
    <scope>NUCLEOTIDE SEQUENCE</scope>
    <source>
        <strain evidence="6">JT2-VF2</strain>
    </source>
</reference>
<keyword evidence="1" id="KW-0436">Ligase</keyword>
<evidence type="ECO:0000256" key="3">
    <source>
        <dbReference type="ARBA" id="ARBA00022840"/>
    </source>
</evidence>
<dbReference type="GO" id="GO:0016874">
    <property type="term" value="F:ligase activity"/>
    <property type="evidence" value="ECO:0007669"/>
    <property type="project" value="UniProtKB-KW"/>
</dbReference>
<keyword evidence="3 4" id="KW-0067">ATP-binding</keyword>
<dbReference type="InterPro" id="IPR052032">
    <property type="entry name" value="ATP-dep_AA_Ligase"/>
</dbReference>
<evidence type="ECO:0000256" key="1">
    <source>
        <dbReference type="ARBA" id="ARBA00022598"/>
    </source>
</evidence>
<dbReference type="PROSITE" id="PS50975">
    <property type="entry name" value="ATP_GRASP"/>
    <property type="match status" value="1"/>
</dbReference>
<evidence type="ECO:0000313" key="6">
    <source>
        <dbReference type="EMBL" id="MBW4565631.1"/>
    </source>
</evidence>
<gene>
    <name evidence="6" type="ORF">KME32_32030</name>
</gene>
<evidence type="ECO:0000259" key="5">
    <source>
        <dbReference type="PROSITE" id="PS50975"/>
    </source>
</evidence>
<dbReference type="InterPro" id="IPR011761">
    <property type="entry name" value="ATP-grasp"/>
</dbReference>
<evidence type="ECO:0000256" key="4">
    <source>
        <dbReference type="PROSITE-ProRule" id="PRU00409"/>
    </source>
</evidence>